<evidence type="ECO:0000256" key="6">
    <source>
        <dbReference type="ARBA" id="ARBA00034687"/>
    </source>
</evidence>
<dbReference type="KEGG" id="uma:UMAG_12221"/>
<evidence type="ECO:0000256" key="3">
    <source>
        <dbReference type="ARBA" id="ARBA00016573"/>
    </source>
</evidence>
<dbReference type="GO" id="GO:0070840">
    <property type="term" value="F:dynein complex binding"/>
    <property type="evidence" value="ECO:0000318"/>
    <property type="project" value="GO_Central"/>
</dbReference>
<dbReference type="Gene3D" id="2.160.10.10">
    <property type="entry name" value="Hexapeptide repeat proteins"/>
    <property type="match status" value="1"/>
</dbReference>
<evidence type="ECO:0000256" key="7">
    <source>
        <dbReference type="SAM" id="MobiDB-lite"/>
    </source>
</evidence>
<dbReference type="GO" id="GO:0005869">
    <property type="term" value="C:dynactin complex"/>
    <property type="evidence" value="ECO:0000318"/>
    <property type="project" value="GO_Central"/>
</dbReference>
<dbReference type="RefSeq" id="XP_011389857.1">
    <property type="nucleotide sequence ID" value="XM_011391555.1"/>
</dbReference>
<comment type="function">
    <text evidence="6">Part of the dynactin complex that activates the molecular motor dynein for ultra-processive transport along microtubules.</text>
</comment>
<dbReference type="PANTHER" id="PTHR13072">
    <property type="entry name" value="DYNACTIN 6"/>
    <property type="match status" value="1"/>
</dbReference>
<dbReference type="eggNOG" id="KOG4042">
    <property type="taxonomic scope" value="Eukaryota"/>
</dbReference>
<accession>A0A0D1DX05</accession>
<dbReference type="VEuPathDB" id="FungiDB:UMAG_12221"/>
<protein>
    <recommendedName>
        <fullName evidence="3">Dynactin subunit 6</fullName>
    </recommendedName>
</protein>
<dbReference type="InterPro" id="IPR011004">
    <property type="entry name" value="Trimer_LpxA-like_sf"/>
</dbReference>
<evidence type="ECO:0000256" key="4">
    <source>
        <dbReference type="ARBA" id="ARBA00022490"/>
    </source>
</evidence>
<proteinExistence type="inferred from homology"/>
<dbReference type="CDD" id="cd04646">
    <property type="entry name" value="LbH_Dynactin_6"/>
    <property type="match status" value="1"/>
</dbReference>
<dbReference type="Proteomes" id="UP000000561">
    <property type="component" value="Chromosome 8"/>
</dbReference>
<dbReference type="GeneID" id="23567973"/>
<gene>
    <name evidence="8" type="ORF">UMAG_12221</name>
</gene>
<keyword evidence="9" id="KW-1185">Reference proteome</keyword>
<comment type="subcellular location">
    <subcellularLocation>
        <location evidence="1">Cytoplasm</location>
        <location evidence="1">Cytoskeleton</location>
    </subcellularLocation>
</comment>
<dbReference type="STRING" id="237631.A0A0D1DX05"/>
<feature type="region of interest" description="Disordered" evidence="7">
    <location>
        <begin position="221"/>
        <end position="240"/>
    </location>
</feature>
<feature type="compositionally biased region" description="Low complexity" evidence="7">
    <location>
        <begin position="224"/>
        <end position="240"/>
    </location>
</feature>
<dbReference type="InParanoid" id="A0A0D1DX05"/>
<evidence type="ECO:0000256" key="2">
    <source>
        <dbReference type="ARBA" id="ARBA00007719"/>
    </source>
</evidence>
<evidence type="ECO:0000256" key="5">
    <source>
        <dbReference type="ARBA" id="ARBA00023212"/>
    </source>
</evidence>
<dbReference type="AlphaFoldDB" id="A0A0D1DX05"/>
<dbReference type="InterPro" id="IPR027777">
    <property type="entry name" value="DCTN6"/>
</dbReference>
<evidence type="ECO:0000313" key="9">
    <source>
        <dbReference type="Proteomes" id="UP000000561"/>
    </source>
</evidence>
<dbReference type="GO" id="GO:0007052">
    <property type="term" value="P:mitotic spindle organization"/>
    <property type="evidence" value="ECO:0000318"/>
    <property type="project" value="GO_Central"/>
</dbReference>
<reference evidence="8 9" key="1">
    <citation type="journal article" date="2006" name="Nature">
        <title>Insights from the genome of the biotrophic fungal plant pathogen Ustilago maydis.</title>
        <authorList>
            <person name="Kamper J."/>
            <person name="Kahmann R."/>
            <person name="Bolker M."/>
            <person name="Ma L.J."/>
            <person name="Brefort T."/>
            <person name="Saville B.J."/>
            <person name="Banuett F."/>
            <person name="Kronstad J.W."/>
            <person name="Gold S.E."/>
            <person name="Muller O."/>
            <person name="Perlin M.H."/>
            <person name="Wosten H.A."/>
            <person name="de Vries R."/>
            <person name="Ruiz-Herrera J."/>
            <person name="Reynaga-Pena C.G."/>
            <person name="Snetselaar K."/>
            <person name="McCann M."/>
            <person name="Perez-Martin J."/>
            <person name="Feldbrugge M."/>
            <person name="Basse C.W."/>
            <person name="Steinberg G."/>
            <person name="Ibeas J.I."/>
            <person name="Holloman W."/>
            <person name="Guzman P."/>
            <person name="Farman M."/>
            <person name="Stajich J.E."/>
            <person name="Sentandreu R."/>
            <person name="Gonzalez-Prieto J.M."/>
            <person name="Kennell J.C."/>
            <person name="Molina L."/>
            <person name="Schirawski J."/>
            <person name="Mendoza-Mendoza A."/>
            <person name="Greilinger D."/>
            <person name="Munch K."/>
            <person name="Rossel N."/>
            <person name="Scherer M."/>
            <person name="Vranes M."/>
            <person name="Ladendorf O."/>
            <person name="Vincon V."/>
            <person name="Fuchs U."/>
            <person name="Sandrock B."/>
            <person name="Meng S."/>
            <person name="Ho E.C."/>
            <person name="Cahill M.J."/>
            <person name="Boyce K.J."/>
            <person name="Klose J."/>
            <person name="Klosterman S.J."/>
            <person name="Deelstra H.J."/>
            <person name="Ortiz-Castellanos L."/>
            <person name="Li W."/>
            <person name="Sanchez-Alonso P."/>
            <person name="Schreier P.H."/>
            <person name="Hauser-Hahn I."/>
            <person name="Vaupel M."/>
            <person name="Koopmann E."/>
            <person name="Friedrich G."/>
            <person name="Voss H."/>
            <person name="Schluter T."/>
            <person name="Margolis J."/>
            <person name="Platt D."/>
            <person name="Swimmer C."/>
            <person name="Gnirke A."/>
            <person name="Chen F."/>
            <person name="Vysotskaia V."/>
            <person name="Mannhaupt G."/>
            <person name="Guldener U."/>
            <person name="Munsterkotter M."/>
            <person name="Haase D."/>
            <person name="Oesterheld M."/>
            <person name="Mewes H.W."/>
            <person name="Mauceli E.W."/>
            <person name="DeCaprio D."/>
            <person name="Wade C.M."/>
            <person name="Butler J."/>
            <person name="Young S."/>
            <person name="Jaffe D.B."/>
            <person name="Calvo S."/>
            <person name="Nusbaum C."/>
            <person name="Galagan J."/>
            <person name="Birren B.W."/>
        </authorList>
    </citation>
    <scope>NUCLEOTIDE SEQUENCE [LARGE SCALE GENOMIC DNA]</scope>
    <source>
        <strain evidence="9">DSM 14603 / FGSC 9021 / UM521</strain>
    </source>
</reference>
<dbReference type="OrthoDB" id="2355at2759"/>
<name>A0A0D1DX05_MYCMD</name>
<keyword evidence="5" id="KW-0206">Cytoskeleton</keyword>
<evidence type="ECO:0000256" key="1">
    <source>
        <dbReference type="ARBA" id="ARBA00004245"/>
    </source>
</evidence>
<dbReference type="SUPFAM" id="SSF51161">
    <property type="entry name" value="Trimeric LpxA-like enzymes"/>
    <property type="match status" value="1"/>
</dbReference>
<sequence length="240" mass="25601">MAPLRDNLIVGTRVTIAQDADLRGEISVGSGTVIHPKATILALQGPITIGSNCIIEETAVIVNRRSTPIRIGDNNLFEVGCRIEAPSIGSYNVFEMRSKVAQNVKIGSYSVVGAGCIVLPKPIADDQLETVFDDQDQQNYESTAVAGTALAQTGSMPESANERAEQIWDELPDQTVVYGADSRRRLWSGEGAQQQAALHAKHLEYLRDAIPGAHKLKIIQGVRAPATGAPPSTTSSTPTS</sequence>
<dbReference type="EMBL" id="CM003147">
    <property type="protein sequence ID" value="KIS68754.1"/>
    <property type="molecule type" value="Genomic_DNA"/>
</dbReference>
<keyword evidence="4" id="KW-0963">Cytoplasm</keyword>
<comment type="similarity">
    <text evidence="2">Belongs to the dynactin subunits 5/6 family. Dynactin subunit 6 subfamily.</text>
</comment>
<evidence type="ECO:0000313" key="8">
    <source>
        <dbReference type="EMBL" id="KIS68754.1"/>
    </source>
</evidence>
<dbReference type="PANTHER" id="PTHR13072:SF0">
    <property type="entry name" value="DYNACTIN SUBUNIT 6"/>
    <property type="match status" value="1"/>
</dbReference>
<organism evidence="8 9">
    <name type="scientific">Mycosarcoma maydis</name>
    <name type="common">Corn smut fungus</name>
    <name type="synonym">Ustilago maydis</name>
    <dbReference type="NCBI Taxonomy" id="5270"/>
    <lineage>
        <taxon>Eukaryota</taxon>
        <taxon>Fungi</taxon>
        <taxon>Dikarya</taxon>
        <taxon>Basidiomycota</taxon>
        <taxon>Ustilaginomycotina</taxon>
        <taxon>Ustilaginomycetes</taxon>
        <taxon>Ustilaginales</taxon>
        <taxon>Ustilaginaceae</taxon>
        <taxon>Mycosarcoma</taxon>
    </lineage>
</organism>